<reference evidence="3 5" key="1">
    <citation type="submission" date="2015-09" db="EMBL/GenBank/DDBJ databases">
        <authorList>
            <consortium name="Pathogen Informatics"/>
        </authorList>
    </citation>
    <scope>NUCLEOTIDE SEQUENCE [LARGE SCALE GENOMIC DNA]</scope>
    <source>
        <strain evidence="3 5">2789STDY5834880</strain>
    </source>
</reference>
<evidence type="ECO:0000256" key="1">
    <source>
        <dbReference type="SAM" id="SignalP"/>
    </source>
</evidence>
<feature type="domain" description="DUF4468" evidence="2">
    <location>
        <begin position="47"/>
        <end position="137"/>
    </location>
</feature>
<dbReference type="InterPro" id="IPR027823">
    <property type="entry name" value="DUF4468"/>
</dbReference>
<feature type="chain" id="PRO_5041795276" evidence="1">
    <location>
        <begin position="21"/>
        <end position="381"/>
    </location>
</feature>
<evidence type="ECO:0000313" key="4">
    <source>
        <dbReference type="EMBL" id="KAA5489651.1"/>
    </source>
</evidence>
<organism evidence="3 5">
    <name type="scientific">Bacteroides caccae</name>
    <dbReference type="NCBI Taxonomy" id="47678"/>
    <lineage>
        <taxon>Bacteria</taxon>
        <taxon>Pseudomonadati</taxon>
        <taxon>Bacteroidota</taxon>
        <taxon>Bacteroidia</taxon>
        <taxon>Bacteroidales</taxon>
        <taxon>Bacteroidaceae</taxon>
        <taxon>Bacteroides</taxon>
    </lineage>
</organism>
<dbReference type="Gene3D" id="3.30.530.80">
    <property type="match status" value="1"/>
</dbReference>
<dbReference type="EMBL" id="VVYF01000016">
    <property type="protein sequence ID" value="KAA5489651.1"/>
    <property type="molecule type" value="Genomic_DNA"/>
</dbReference>
<evidence type="ECO:0000313" key="5">
    <source>
        <dbReference type="Proteomes" id="UP000095657"/>
    </source>
</evidence>
<dbReference type="RefSeq" id="WP_005678535.1">
    <property type="nucleotide sequence ID" value="NZ_CABMOQ010000009.1"/>
</dbReference>
<dbReference type="CDD" id="cd12190">
    <property type="entry name" value="Bacova_04320_like"/>
    <property type="match status" value="1"/>
</dbReference>
<name>A0A174N5H6_9BACE</name>
<dbReference type="AlphaFoldDB" id="A0A174N5H6"/>
<evidence type="ECO:0000313" key="6">
    <source>
        <dbReference type="Proteomes" id="UP000491168"/>
    </source>
</evidence>
<sequence length="381" mass="41906">MNKFTILFLTLFLALPIAMKADSAKEKKDDSRYLVGAVPEVDGKVIFSKEFQIPGMSQAQIYDTVMKWMTERLKENQNVDSRVVYADEDKGTIAGIGEEWIVFSSSALSLDRTLINYQITVTCKPGNCLVELEKIRFTYRDTEKYKAEEWITDKYALNKTKTKLVRGLAKWRRKTVDFADDIFMDVAVAFGAPDTRPKIEKKKKEEEQKAPSIVTATGPIVIGGADKKTDIKVTIGEPAQNAVPAADLTPATPVGKASADMPGYVEIDLKQIPGEVYALMGSGKLVISIGKDEFNMTNMTANAGGALGYQSGKAVAYCTLSPDQSYEAMEKADSYALKLYAPNQTTPSAVIECKKLASQTTPQAGQPRTYVGEIVKLLMKK</sequence>
<evidence type="ECO:0000313" key="3">
    <source>
        <dbReference type="EMBL" id="CUP41580.1"/>
    </source>
</evidence>
<proteinExistence type="predicted"/>
<feature type="signal peptide" evidence="1">
    <location>
        <begin position="1"/>
        <end position="20"/>
    </location>
</feature>
<dbReference type="Proteomes" id="UP000491168">
    <property type="component" value="Unassembled WGS sequence"/>
</dbReference>
<dbReference type="GeneID" id="75115280"/>
<protein>
    <submittedName>
        <fullName evidence="4">DUF4468 domain-containing protein</fullName>
    </submittedName>
</protein>
<dbReference type="STRING" id="47678.ERS852494_02212"/>
<keyword evidence="1" id="KW-0732">Signal</keyword>
<reference evidence="4 6" key="2">
    <citation type="journal article" date="2019" name="Nat. Med.">
        <title>A library of human gut bacterial isolates paired with longitudinal multiomics data enables mechanistic microbiome research.</title>
        <authorList>
            <person name="Poyet M."/>
            <person name="Groussin M."/>
            <person name="Gibbons S.M."/>
            <person name="Avila-Pacheco J."/>
            <person name="Jiang X."/>
            <person name="Kearney S.M."/>
            <person name="Perrotta A.R."/>
            <person name="Berdy B."/>
            <person name="Zhao S."/>
            <person name="Lieberman T.D."/>
            <person name="Swanson P.K."/>
            <person name="Smith M."/>
            <person name="Roesemann S."/>
            <person name="Alexander J.E."/>
            <person name="Rich S.A."/>
            <person name="Livny J."/>
            <person name="Vlamakis H."/>
            <person name="Clish C."/>
            <person name="Bullock K."/>
            <person name="Deik A."/>
            <person name="Scott J."/>
            <person name="Pierce K.A."/>
            <person name="Xavier R.J."/>
            <person name="Alm E.J."/>
        </authorList>
    </citation>
    <scope>NUCLEOTIDE SEQUENCE [LARGE SCALE GENOMIC DNA]</scope>
    <source>
        <strain evidence="4 6">BIOML-A21</strain>
    </source>
</reference>
<gene>
    <name evidence="3" type="ORF">ERS852494_02212</name>
    <name evidence="4" type="ORF">F2Y35_16015</name>
</gene>
<dbReference type="Proteomes" id="UP000095657">
    <property type="component" value="Unassembled WGS sequence"/>
</dbReference>
<dbReference type="Pfam" id="PF14730">
    <property type="entry name" value="DUF4468"/>
    <property type="match status" value="1"/>
</dbReference>
<accession>A0A174N5H6</accession>
<dbReference type="KEGG" id="bcac:CGC64_16160"/>
<evidence type="ECO:0000259" key="2">
    <source>
        <dbReference type="Pfam" id="PF14730"/>
    </source>
</evidence>
<dbReference type="EMBL" id="CZAI01000004">
    <property type="protein sequence ID" value="CUP41580.1"/>
    <property type="molecule type" value="Genomic_DNA"/>
</dbReference>